<keyword evidence="5" id="KW-1133">Transmembrane helix</keyword>
<dbReference type="OrthoDB" id="66144at2759"/>
<dbReference type="Gene3D" id="3.40.50.150">
    <property type="entry name" value="Vaccinia Virus protein VP39"/>
    <property type="match status" value="1"/>
</dbReference>
<sequence>MEDSIETILQNKTTKFLYSDKPSSWLPCLASGITASIYAFWAVFVFPGIRKVPVSLRVPYLPSCKPQTANILKLLNGREGKFVDLGSGDGRLVFSAVSLGLQCTGYELNPILINWAKTLAWWRGISPNQATFLKQNFWEVDLSQYKNVTVFLAPNAMETLEKKLSAELPDDARVIVCRFPFPHWPHTCTEGASLDQVWAYDVMRLKGSLLHYRKQQPCT</sequence>
<dbReference type="AlphaFoldDB" id="A0A8J0QPG4"/>
<dbReference type="AGR" id="Xenbase:XB-GENE-5913777"/>
<evidence type="ECO:0000256" key="5">
    <source>
        <dbReference type="SAM" id="Phobius"/>
    </source>
</evidence>
<organism evidence="6 7">
    <name type="scientific">Xenopus tropicalis</name>
    <name type="common">Western clawed frog</name>
    <name type="synonym">Silurana tropicalis</name>
    <dbReference type="NCBI Taxonomy" id="8364"/>
    <lineage>
        <taxon>Eukaryota</taxon>
        <taxon>Metazoa</taxon>
        <taxon>Chordata</taxon>
        <taxon>Craniata</taxon>
        <taxon>Vertebrata</taxon>
        <taxon>Euteleostomi</taxon>
        <taxon>Amphibia</taxon>
        <taxon>Batrachia</taxon>
        <taxon>Anura</taxon>
        <taxon>Pipoidea</taxon>
        <taxon>Pipidae</taxon>
        <taxon>Xenopodinae</taxon>
        <taxon>Xenopus</taxon>
        <taxon>Silurana</taxon>
    </lineage>
</organism>
<accession>A0A8J0QPG4</accession>
<evidence type="ECO:0000256" key="3">
    <source>
        <dbReference type="ARBA" id="ARBA00022679"/>
    </source>
</evidence>
<evidence type="ECO:0000313" key="6">
    <source>
        <dbReference type="Proteomes" id="UP000008143"/>
    </source>
</evidence>
<comment type="similarity">
    <text evidence="1">Belongs to the ANT/ATPSC lysine N-methyltransferase family.</text>
</comment>
<keyword evidence="4" id="KW-0949">S-adenosyl-L-methionine</keyword>
<keyword evidence="5" id="KW-0472">Membrane</keyword>
<dbReference type="PANTHER" id="PTHR13610:SF18">
    <property type="entry name" value="SI:DKEY-190G11.3"/>
    <property type="match status" value="1"/>
</dbReference>
<evidence type="ECO:0000256" key="1">
    <source>
        <dbReference type="ARBA" id="ARBA00010633"/>
    </source>
</evidence>
<dbReference type="GO" id="GO:0016279">
    <property type="term" value="F:protein-lysine N-methyltransferase activity"/>
    <property type="evidence" value="ECO:0000318"/>
    <property type="project" value="GO_Central"/>
</dbReference>
<dbReference type="PANTHER" id="PTHR13610">
    <property type="entry name" value="METHYLTRANSFERASE DOMAIN-CONTAINING PROTEIN"/>
    <property type="match status" value="1"/>
</dbReference>
<dbReference type="GO" id="GO:0032259">
    <property type="term" value="P:methylation"/>
    <property type="evidence" value="ECO:0007669"/>
    <property type="project" value="UniProtKB-KW"/>
</dbReference>
<dbReference type="OMA" id="FPFPDWP"/>
<evidence type="ECO:0000313" key="8">
    <source>
        <dbReference type="Xenbase" id="XB-GENE-5913777"/>
    </source>
</evidence>
<name>A0A8J0QPG4_XENTR</name>
<proteinExistence type="inferred from homology"/>
<dbReference type="InterPro" id="IPR029063">
    <property type="entry name" value="SAM-dependent_MTases_sf"/>
</dbReference>
<evidence type="ECO:0000313" key="7">
    <source>
        <dbReference type="RefSeq" id="XP_002938227.3"/>
    </source>
</evidence>
<reference evidence="7" key="1">
    <citation type="submission" date="2025-08" db="UniProtKB">
        <authorList>
            <consortium name="RefSeq"/>
        </authorList>
    </citation>
    <scope>IDENTIFICATION</scope>
    <source>
        <strain evidence="7">Nigerian</strain>
        <tissue evidence="7">Liver and blood</tissue>
    </source>
</reference>
<dbReference type="KEGG" id="xtr:100496633"/>
<dbReference type="GO" id="GO:0005739">
    <property type="term" value="C:mitochondrion"/>
    <property type="evidence" value="ECO:0000318"/>
    <property type="project" value="GO_Central"/>
</dbReference>
<keyword evidence="3" id="KW-0808">Transferase</keyword>
<feature type="transmembrane region" description="Helical" evidence="5">
    <location>
        <begin position="24"/>
        <end position="47"/>
    </location>
</feature>
<dbReference type="Xenbase" id="XB-GENE-5913777">
    <property type="gene designation" value="XB5913776"/>
</dbReference>
<dbReference type="SUPFAM" id="SSF53335">
    <property type="entry name" value="S-adenosyl-L-methionine-dependent methyltransferases"/>
    <property type="match status" value="1"/>
</dbReference>
<evidence type="ECO:0000256" key="4">
    <source>
        <dbReference type="ARBA" id="ARBA00022691"/>
    </source>
</evidence>
<keyword evidence="6" id="KW-1185">Reference proteome</keyword>
<gene>
    <name evidence="8" type="primary">XB5913776</name>
    <name evidence="7" type="synonym">LOC100496633</name>
</gene>
<keyword evidence="2" id="KW-0489">Methyltransferase</keyword>
<dbReference type="InterPro" id="IPR026170">
    <property type="entry name" value="FAM173A/B"/>
</dbReference>
<keyword evidence="5" id="KW-0812">Transmembrane</keyword>
<evidence type="ECO:0000256" key="2">
    <source>
        <dbReference type="ARBA" id="ARBA00022603"/>
    </source>
</evidence>
<dbReference type="GO" id="GO:1905706">
    <property type="term" value="P:regulation of mitochondrial ATP synthesis coupled proton transport"/>
    <property type="evidence" value="ECO:0000318"/>
    <property type="project" value="GO_Central"/>
</dbReference>
<protein>
    <submittedName>
        <fullName evidence="7">ATP synthase subunit C lysine N-methyltransferase isoform X1</fullName>
    </submittedName>
</protein>
<dbReference type="RefSeq" id="XP_002938227.3">
    <property type="nucleotide sequence ID" value="XM_002938181.5"/>
</dbReference>
<dbReference type="Proteomes" id="UP000008143">
    <property type="component" value="Chromosome 1"/>
</dbReference>